<reference evidence="18 19" key="1">
    <citation type="journal article" date="2014" name="Nat. Commun.">
        <title>Klebsormidium flaccidum genome reveals primary factors for plant terrestrial adaptation.</title>
        <authorList>
            <person name="Hori K."/>
            <person name="Maruyama F."/>
            <person name="Fujisawa T."/>
            <person name="Togashi T."/>
            <person name="Yamamoto N."/>
            <person name="Seo M."/>
            <person name="Sato S."/>
            <person name="Yamada T."/>
            <person name="Mori H."/>
            <person name="Tajima N."/>
            <person name="Moriyama T."/>
            <person name="Ikeuchi M."/>
            <person name="Watanabe M."/>
            <person name="Wada H."/>
            <person name="Kobayashi K."/>
            <person name="Saito M."/>
            <person name="Masuda T."/>
            <person name="Sasaki-Sekimoto Y."/>
            <person name="Mashiguchi K."/>
            <person name="Awai K."/>
            <person name="Shimojima M."/>
            <person name="Masuda S."/>
            <person name="Iwai M."/>
            <person name="Nobusawa T."/>
            <person name="Narise T."/>
            <person name="Kondo S."/>
            <person name="Saito H."/>
            <person name="Sato R."/>
            <person name="Murakawa M."/>
            <person name="Ihara Y."/>
            <person name="Oshima-Yamada Y."/>
            <person name="Ohtaka K."/>
            <person name="Satoh M."/>
            <person name="Sonobe K."/>
            <person name="Ishii M."/>
            <person name="Ohtani R."/>
            <person name="Kanamori-Sato M."/>
            <person name="Honoki R."/>
            <person name="Miyazaki D."/>
            <person name="Mochizuki H."/>
            <person name="Umetsu J."/>
            <person name="Higashi K."/>
            <person name="Shibata D."/>
            <person name="Kamiya Y."/>
            <person name="Sato N."/>
            <person name="Nakamura Y."/>
            <person name="Tabata S."/>
            <person name="Ida S."/>
            <person name="Kurokawa K."/>
            <person name="Ohta H."/>
        </authorList>
    </citation>
    <scope>NUCLEOTIDE SEQUENCE [LARGE SCALE GENOMIC DNA]</scope>
    <source>
        <strain evidence="18 19">NIES-2285</strain>
    </source>
</reference>
<gene>
    <name evidence="18" type="ORF">KFL_002910160</name>
</gene>
<evidence type="ECO:0000256" key="5">
    <source>
        <dbReference type="ARBA" id="ARBA00022559"/>
    </source>
</evidence>
<comment type="subcellular location">
    <subcellularLocation>
        <location evidence="1">Nucleus</location>
    </subcellularLocation>
    <subcellularLocation>
        <location evidence="2">Plastid</location>
        <location evidence="2">Chloroplast thylakoid lumen</location>
    </subcellularLocation>
</comment>
<dbReference type="CDD" id="cd03017">
    <property type="entry name" value="PRX_BCP"/>
    <property type="match status" value="1"/>
</dbReference>
<dbReference type="AlphaFoldDB" id="A0A1Y1IEE6"/>
<evidence type="ECO:0000256" key="16">
    <source>
        <dbReference type="SAM" id="MobiDB-lite"/>
    </source>
</evidence>
<evidence type="ECO:0000256" key="13">
    <source>
        <dbReference type="ARBA" id="ARBA00042163"/>
    </source>
</evidence>
<keyword evidence="8" id="KW-1015">Disulfide bond</keyword>
<evidence type="ECO:0000256" key="4">
    <source>
        <dbReference type="ARBA" id="ARBA00013017"/>
    </source>
</evidence>
<protein>
    <recommendedName>
        <fullName evidence="4">thioredoxin-dependent peroxiredoxin</fullName>
        <ecNumber evidence="4">1.11.1.24</ecNumber>
    </recommendedName>
    <alternativeName>
        <fullName evidence="15">Nuclear thiol peroxidase</fullName>
    </alternativeName>
    <alternativeName>
        <fullName evidence="11">Thioredoxin peroxidase</fullName>
    </alternativeName>
    <alternativeName>
        <fullName evidence="13">Thioredoxin-dependent peroxiredoxin Q</fullName>
    </alternativeName>
</protein>
<evidence type="ECO:0000313" key="18">
    <source>
        <dbReference type="EMBL" id="GAQ86478.1"/>
    </source>
</evidence>
<dbReference type="Gene3D" id="3.40.30.10">
    <property type="entry name" value="Glutaredoxin"/>
    <property type="match status" value="1"/>
</dbReference>
<evidence type="ECO:0000256" key="7">
    <source>
        <dbReference type="ARBA" id="ARBA00023002"/>
    </source>
</evidence>
<evidence type="ECO:0000256" key="15">
    <source>
        <dbReference type="ARBA" id="ARBA00077538"/>
    </source>
</evidence>
<dbReference type="InterPro" id="IPR036249">
    <property type="entry name" value="Thioredoxin-like_sf"/>
</dbReference>
<dbReference type="InterPro" id="IPR050924">
    <property type="entry name" value="Peroxiredoxin_BCP/PrxQ"/>
</dbReference>
<dbReference type="GO" id="GO:0009543">
    <property type="term" value="C:chloroplast thylakoid lumen"/>
    <property type="evidence" value="ECO:0007669"/>
    <property type="project" value="UniProtKB-SubCell"/>
</dbReference>
<dbReference type="EMBL" id="DF237240">
    <property type="protein sequence ID" value="GAQ86478.1"/>
    <property type="molecule type" value="Genomic_DNA"/>
</dbReference>
<evidence type="ECO:0000256" key="9">
    <source>
        <dbReference type="ARBA" id="ARBA00023242"/>
    </source>
</evidence>
<keyword evidence="6" id="KW-0049">Antioxidant</keyword>
<evidence type="ECO:0000256" key="11">
    <source>
        <dbReference type="ARBA" id="ARBA00032824"/>
    </source>
</evidence>
<proteinExistence type="inferred from homology"/>
<accession>A0A1Y1IEE6</accession>
<dbReference type="InterPro" id="IPR013766">
    <property type="entry name" value="Thioredoxin_domain"/>
</dbReference>
<keyword evidence="7" id="KW-0560">Oxidoreductase</keyword>
<comment type="similarity">
    <text evidence="12">Belongs to the peroxiredoxin family. BCP/PrxQ subfamily.</text>
</comment>
<keyword evidence="9" id="KW-0539">Nucleus</keyword>
<dbReference type="Proteomes" id="UP000054558">
    <property type="component" value="Unassembled WGS sequence"/>
</dbReference>
<evidence type="ECO:0000256" key="10">
    <source>
        <dbReference type="ARBA" id="ARBA00023284"/>
    </source>
</evidence>
<dbReference type="PROSITE" id="PS51352">
    <property type="entry name" value="THIOREDOXIN_2"/>
    <property type="match status" value="1"/>
</dbReference>
<dbReference type="OrthoDB" id="338622at2759"/>
<keyword evidence="19" id="KW-1185">Reference proteome</keyword>
<evidence type="ECO:0000256" key="2">
    <source>
        <dbReference type="ARBA" id="ARBA00004456"/>
    </source>
</evidence>
<dbReference type="EC" id="1.11.1.24" evidence="4"/>
<dbReference type="STRING" id="105231.A0A1Y1IEE6"/>
<keyword evidence="5" id="KW-0575">Peroxidase</keyword>
<evidence type="ECO:0000313" key="19">
    <source>
        <dbReference type="Proteomes" id="UP000054558"/>
    </source>
</evidence>
<evidence type="ECO:0000256" key="6">
    <source>
        <dbReference type="ARBA" id="ARBA00022862"/>
    </source>
</evidence>
<dbReference type="OMA" id="SHWIFAD"/>
<comment type="catalytic activity">
    <reaction evidence="14">
        <text>a hydroperoxide + [thioredoxin]-dithiol = an alcohol + [thioredoxin]-disulfide + H2O</text>
        <dbReference type="Rhea" id="RHEA:62620"/>
        <dbReference type="Rhea" id="RHEA-COMP:10698"/>
        <dbReference type="Rhea" id="RHEA-COMP:10700"/>
        <dbReference type="ChEBI" id="CHEBI:15377"/>
        <dbReference type="ChEBI" id="CHEBI:29950"/>
        <dbReference type="ChEBI" id="CHEBI:30879"/>
        <dbReference type="ChEBI" id="CHEBI:35924"/>
        <dbReference type="ChEBI" id="CHEBI:50058"/>
        <dbReference type="EC" id="1.11.1.24"/>
    </reaction>
</comment>
<dbReference type="GO" id="GO:0034599">
    <property type="term" value="P:cellular response to oxidative stress"/>
    <property type="evidence" value="ECO:0000318"/>
    <property type="project" value="GO_Central"/>
</dbReference>
<sequence length="175" mass="18751">MAPKRKAAAAAKEEAAPTKKGKGGLAIGDDFPNLPELEFDESTPEEKKTVKLSDVLKDHGIILFFYPKANTGGCTKQACGFQDNLSEIEKAGYKVFGMSADKPKSQAGWKAKRGFKYNLLSDPSYEVLKTLGVTKGAKSISRSHIVVEKGGKIKDVRIGISPGDSFAEALKTVTA</sequence>
<dbReference type="GO" id="GO:0008379">
    <property type="term" value="F:thioredoxin peroxidase activity"/>
    <property type="evidence" value="ECO:0000318"/>
    <property type="project" value="GO_Central"/>
</dbReference>
<keyword evidence="10" id="KW-0676">Redox-active center</keyword>
<evidence type="ECO:0000256" key="14">
    <source>
        <dbReference type="ARBA" id="ARBA00049091"/>
    </source>
</evidence>
<evidence type="ECO:0000259" key="17">
    <source>
        <dbReference type="PROSITE" id="PS51352"/>
    </source>
</evidence>
<dbReference type="GO" id="GO:0005634">
    <property type="term" value="C:nucleus"/>
    <property type="evidence" value="ECO:0007669"/>
    <property type="project" value="UniProtKB-SubCell"/>
</dbReference>
<feature type="domain" description="Thioredoxin" evidence="17">
    <location>
        <begin position="25"/>
        <end position="175"/>
    </location>
</feature>
<comment type="subunit">
    <text evidence="3">Monomer.</text>
</comment>
<evidence type="ECO:0000256" key="3">
    <source>
        <dbReference type="ARBA" id="ARBA00011245"/>
    </source>
</evidence>
<evidence type="ECO:0000256" key="1">
    <source>
        <dbReference type="ARBA" id="ARBA00004123"/>
    </source>
</evidence>
<dbReference type="GO" id="GO:0005737">
    <property type="term" value="C:cytoplasm"/>
    <property type="evidence" value="ECO:0000318"/>
    <property type="project" value="GO_Central"/>
</dbReference>
<feature type="region of interest" description="Disordered" evidence="16">
    <location>
        <begin position="1"/>
        <end position="45"/>
    </location>
</feature>
<dbReference type="GO" id="GO:0045454">
    <property type="term" value="P:cell redox homeostasis"/>
    <property type="evidence" value="ECO:0000318"/>
    <property type="project" value="GO_Central"/>
</dbReference>
<organism evidence="18 19">
    <name type="scientific">Klebsormidium nitens</name>
    <name type="common">Green alga</name>
    <name type="synonym">Ulothrix nitens</name>
    <dbReference type="NCBI Taxonomy" id="105231"/>
    <lineage>
        <taxon>Eukaryota</taxon>
        <taxon>Viridiplantae</taxon>
        <taxon>Streptophyta</taxon>
        <taxon>Klebsormidiophyceae</taxon>
        <taxon>Klebsormidiales</taxon>
        <taxon>Klebsormidiaceae</taxon>
        <taxon>Klebsormidium</taxon>
    </lineage>
</organism>
<dbReference type="FunFam" id="3.40.30.10:FF:000157">
    <property type="entry name" value="DOT5p Nuclear thiol peroxidase"/>
    <property type="match status" value="1"/>
</dbReference>
<evidence type="ECO:0000256" key="12">
    <source>
        <dbReference type="ARBA" id="ARBA00038489"/>
    </source>
</evidence>
<dbReference type="PANTHER" id="PTHR42801:SF23">
    <property type="entry name" value="PEROXIREDOXIN DOT5"/>
    <property type="match status" value="1"/>
</dbReference>
<dbReference type="Pfam" id="PF00578">
    <property type="entry name" value="AhpC-TSA"/>
    <property type="match status" value="1"/>
</dbReference>
<name>A0A1Y1IEE6_KLENI</name>
<dbReference type="InterPro" id="IPR000866">
    <property type="entry name" value="AhpC/TSA"/>
</dbReference>
<dbReference type="SUPFAM" id="SSF52833">
    <property type="entry name" value="Thioredoxin-like"/>
    <property type="match status" value="1"/>
</dbReference>
<evidence type="ECO:0000256" key="8">
    <source>
        <dbReference type="ARBA" id="ARBA00023157"/>
    </source>
</evidence>
<dbReference type="PANTHER" id="PTHR42801">
    <property type="entry name" value="THIOREDOXIN-DEPENDENT PEROXIDE REDUCTASE"/>
    <property type="match status" value="1"/>
</dbReference>